<dbReference type="SUPFAM" id="SSF50182">
    <property type="entry name" value="Sm-like ribonucleoproteins"/>
    <property type="match status" value="1"/>
</dbReference>
<dbReference type="InterPro" id="IPR006685">
    <property type="entry name" value="MscS_channel_2nd"/>
</dbReference>
<feature type="transmembrane region" description="Helical" evidence="8">
    <location>
        <begin position="12"/>
        <end position="31"/>
    </location>
</feature>
<keyword evidence="12" id="KW-1185">Reference proteome</keyword>
<dbReference type="Proteomes" id="UP000000674">
    <property type="component" value="Chromosome"/>
</dbReference>
<dbReference type="SUPFAM" id="SSF82689">
    <property type="entry name" value="Mechanosensitive channel protein MscS (YggB), C-terminal domain"/>
    <property type="match status" value="1"/>
</dbReference>
<sequence length="308" mass="34000">MQIPYIDNGFLLSVIKLAAGLTLTFIVAHYLNKFLISKLVLPHPELMTTLSILRRVVVLSVALIGAMATVTTVFPQAIGMITSLFVAAGFASIVVGLAAQSSLSNVVAGILISISQPFRIGDAVMFRDEYCYVEDMRLVHTVLRTWDNRRLVIPNSVLQSEVLTNYSIVDPSVLVPVYVQVSYDSDLKKAMDIMVDVARRHPDCLPTGSLPNAVVMAFEDSGISLRLLTRAKDQSTAFDMTRDLLFEIKKEFDRNGIVIPYPVRYLTFGPEVREIISDLRRAAENGMDDSENRAAKGSASNPFPQSDL</sequence>
<evidence type="ECO:0000313" key="12">
    <source>
        <dbReference type="Proteomes" id="UP000000674"/>
    </source>
</evidence>
<dbReference type="Pfam" id="PF21082">
    <property type="entry name" value="MS_channel_3rd"/>
    <property type="match status" value="1"/>
</dbReference>
<dbReference type="InterPro" id="IPR011066">
    <property type="entry name" value="MscS_channel_C_sf"/>
</dbReference>
<evidence type="ECO:0000256" key="7">
    <source>
        <dbReference type="SAM" id="MobiDB-lite"/>
    </source>
</evidence>
<comment type="subcellular location">
    <subcellularLocation>
        <location evidence="1">Cell membrane</location>
        <topology evidence="1">Multi-pass membrane protein</topology>
    </subcellularLocation>
</comment>
<evidence type="ECO:0000256" key="3">
    <source>
        <dbReference type="ARBA" id="ARBA00022475"/>
    </source>
</evidence>
<dbReference type="EMBL" id="CP000477">
    <property type="protein sequence ID" value="ABK14795.1"/>
    <property type="molecule type" value="Genomic_DNA"/>
</dbReference>
<evidence type="ECO:0000256" key="4">
    <source>
        <dbReference type="ARBA" id="ARBA00022692"/>
    </source>
</evidence>
<dbReference type="Pfam" id="PF00924">
    <property type="entry name" value="MS_channel_2nd"/>
    <property type="match status" value="1"/>
</dbReference>
<accession>A0B7X1</accession>
<dbReference type="STRING" id="349307.Mthe_1010"/>
<feature type="domain" description="Mechanosensitive ion channel MscS" evidence="9">
    <location>
        <begin position="102"/>
        <end position="167"/>
    </location>
</feature>
<keyword evidence="3" id="KW-1003">Cell membrane</keyword>
<dbReference type="InterPro" id="IPR023408">
    <property type="entry name" value="MscS_beta-dom_sf"/>
</dbReference>
<dbReference type="GO" id="GO:0008381">
    <property type="term" value="F:mechanosensitive monoatomic ion channel activity"/>
    <property type="evidence" value="ECO:0007669"/>
    <property type="project" value="InterPro"/>
</dbReference>
<dbReference type="InterPro" id="IPR045275">
    <property type="entry name" value="MscS_archaea/bacteria_type"/>
</dbReference>
<reference evidence="11 12" key="1">
    <citation type="submission" date="2006-10" db="EMBL/GenBank/DDBJ databases">
        <title>Complete sequence of Methanosaeta thermophila PT.</title>
        <authorList>
            <consortium name="US DOE Joint Genome Institute"/>
            <person name="Copeland A."/>
            <person name="Lucas S."/>
            <person name="Lapidus A."/>
            <person name="Barry K."/>
            <person name="Detter J.C."/>
            <person name="Glavina del Rio T."/>
            <person name="Hammon N."/>
            <person name="Israni S."/>
            <person name="Pitluck S."/>
            <person name="Chain P."/>
            <person name="Malfatti S."/>
            <person name="Shin M."/>
            <person name="Vergez L."/>
            <person name="Schmutz J."/>
            <person name="Larimer F."/>
            <person name="Land M."/>
            <person name="Hauser L."/>
            <person name="Kyrpides N."/>
            <person name="Kim E."/>
            <person name="Smith K.S."/>
            <person name="Ingram-Smith C."/>
            <person name="Richardson P."/>
        </authorList>
    </citation>
    <scope>NUCLEOTIDE SEQUENCE [LARGE SCALE GENOMIC DNA]</scope>
    <source>
        <strain evidence="12">DSM 6194 / JCM 14653 / NBRC 101360 / PT</strain>
    </source>
</reference>
<evidence type="ECO:0000259" key="9">
    <source>
        <dbReference type="Pfam" id="PF00924"/>
    </source>
</evidence>
<evidence type="ECO:0000256" key="5">
    <source>
        <dbReference type="ARBA" id="ARBA00022989"/>
    </source>
</evidence>
<dbReference type="Gene3D" id="1.10.287.1260">
    <property type="match status" value="1"/>
</dbReference>
<dbReference type="InterPro" id="IPR010920">
    <property type="entry name" value="LSM_dom_sf"/>
</dbReference>
<keyword evidence="5 8" id="KW-1133">Transmembrane helix</keyword>
<evidence type="ECO:0000256" key="2">
    <source>
        <dbReference type="ARBA" id="ARBA00008017"/>
    </source>
</evidence>
<proteinExistence type="inferred from homology"/>
<dbReference type="AlphaFoldDB" id="A0B7X1"/>
<keyword evidence="6 8" id="KW-0472">Membrane</keyword>
<name>A0B7X1_METTP</name>
<evidence type="ECO:0000256" key="6">
    <source>
        <dbReference type="ARBA" id="ARBA00023136"/>
    </source>
</evidence>
<dbReference type="InterPro" id="IPR049278">
    <property type="entry name" value="MS_channel_C"/>
</dbReference>
<evidence type="ECO:0000259" key="10">
    <source>
        <dbReference type="Pfam" id="PF21082"/>
    </source>
</evidence>
<dbReference type="HOGENOM" id="CLU_037945_3_0_2"/>
<dbReference type="PANTHER" id="PTHR30221:SF1">
    <property type="entry name" value="SMALL-CONDUCTANCE MECHANOSENSITIVE CHANNEL"/>
    <property type="match status" value="1"/>
</dbReference>
<feature type="transmembrane region" description="Helical" evidence="8">
    <location>
        <begin position="52"/>
        <end position="71"/>
    </location>
</feature>
<evidence type="ECO:0000313" key="11">
    <source>
        <dbReference type="EMBL" id="ABK14795.1"/>
    </source>
</evidence>
<gene>
    <name evidence="11" type="ordered locus">Mthe_1010</name>
</gene>
<evidence type="ECO:0000256" key="8">
    <source>
        <dbReference type="SAM" id="Phobius"/>
    </source>
</evidence>
<dbReference type="Gene3D" id="2.30.30.60">
    <property type="match status" value="1"/>
</dbReference>
<dbReference type="Gene3D" id="3.30.70.100">
    <property type="match status" value="1"/>
</dbReference>
<dbReference type="PANTHER" id="PTHR30221">
    <property type="entry name" value="SMALL-CONDUCTANCE MECHANOSENSITIVE CHANNEL"/>
    <property type="match status" value="1"/>
</dbReference>
<organism evidence="11 12">
    <name type="scientific">Methanothrix thermoacetophila (strain DSM 6194 / JCM 14653 / NBRC 101360 / PT)</name>
    <name type="common">Methanosaeta thermophila</name>
    <dbReference type="NCBI Taxonomy" id="349307"/>
    <lineage>
        <taxon>Archaea</taxon>
        <taxon>Methanobacteriati</taxon>
        <taxon>Methanobacteriota</taxon>
        <taxon>Stenosarchaea group</taxon>
        <taxon>Methanomicrobia</taxon>
        <taxon>Methanotrichales</taxon>
        <taxon>Methanotrichaceae</taxon>
        <taxon>Methanothrix</taxon>
    </lineage>
</organism>
<dbReference type="GO" id="GO:0005886">
    <property type="term" value="C:plasma membrane"/>
    <property type="evidence" value="ECO:0007669"/>
    <property type="project" value="UniProtKB-SubCell"/>
</dbReference>
<keyword evidence="4 8" id="KW-0812">Transmembrane</keyword>
<feature type="compositionally biased region" description="Polar residues" evidence="7">
    <location>
        <begin position="298"/>
        <end position="308"/>
    </location>
</feature>
<dbReference type="KEGG" id="mtp:Mthe_1010"/>
<protein>
    <submittedName>
        <fullName evidence="11">MscS Mechanosensitive ion channel</fullName>
    </submittedName>
</protein>
<feature type="region of interest" description="Disordered" evidence="7">
    <location>
        <begin position="286"/>
        <end position="308"/>
    </location>
</feature>
<comment type="similarity">
    <text evidence="2">Belongs to the MscS (TC 1.A.23) family.</text>
</comment>
<evidence type="ECO:0000256" key="1">
    <source>
        <dbReference type="ARBA" id="ARBA00004651"/>
    </source>
</evidence>
<feature type="domain" description="Mechanosensitive ion channel MscS C-terminal" evidence="10">
    <location>
        <begin position="177"/>
        <end position="259"/>
    </location>
</feature>